<dbReference type="Proteomes" id="UP000324897">
    <property type="component" value="Unassembled WGS sequence"/>
</dbReference>
<comment type="subcellular location">
    <subcellularLocation>
        <location evidence="1">Golgi apparatus membrane</location>
        <topology evidence="1">Single-pass type II membrane protein</topology>
    </subcellularLocation>
</comment>
<dbReference type="Pfam" id="PF04577">
    <property type="entry name" value="Glyco_transf_61"/>
    <property type="match status" value="1"/>
</dbReference>
<evidence type="ECO:0000256" key="1">
    <source>
        <dbReference type="ARBA" id="ARBA00004323"/>
    </source>
</evidence>
<dbReference type="OrthoDB" id="529273at2759"/>
<keyword evidence="6" id="KW-0812">Transmembrane</keyword>
<keyword evidence="5" id="KW-0325">Glycoprotein</keyword>
<dbReference type="EMBL" id="RWGY01000026">
    <property type="protein sequence ID" value="TVU22188.1"/>
    <property type="molecule type" value="Genomic_DNA"/>
</dbReference>
<name>A0A5J9UGB1_9POAL</name>
<dbReference type="GO" id="GO:0016763">
    <property type="term" value="F:pentosyltransferase activity"/>
    <property type="evidence" value="ECO:0007669"/>
    <property type="project" value="UniProtKB-ARBA"/>
</dbReference>
<reference evidence="8 9" key="1">
    <citation type="journal article" date="2019" name="Sci. Rep.">
        <title>A high-quality genome of Eragrostis curvula grass provides insights into Poaceae evolution and supports new strategies to enhance forage quality.</title>
        <authorList>
            <person name="Carballo J."/>
            <person name="Santos B.A.C.M."/>
            <person name="Zappacosta D."/>
            <person name="Garbus I."/>
            <person name="Selva J.P."/>
            <person name="Gallo C.A."/>
            <person name="Diaz A."/>
            <person name="Albertini E."/>
            <person name="Caccamo M."/>
            <person name="Echenique V."/>
        </authorList>
    </citation>
    <scope>NUCLEOTIDE SEQUENCE [LARGE SCALE GENOMIC DNA]</scope>
    <source>
        <strain evidence="9">cv. Victoria</strain>
        <tissue evidence="8">Leaf</tissue>
    </source>
</reference>
<keyword evidence="4" id="KW-0808">Transferase</keyword>
<dbReference type="GO" id="GO:0000139">
    <property type="term" value="C:Golgi membrane"/>
    <property type="evidence" value="ECO:0007669"/>
    <property type="project" value="UniProtKB-SubCell"/>
</dbReference>
<evidence type="ECO:0000256" key="5">
    <source>
        <dbReference type="ARBA" id="ARBA00023180"/>
    </source>
</evidence>
<keyword evidence="3" id="KW-0328">Glycosyltransferase</keyword>
<dbReference type="AlphaFoldDB" id="A0A5J9UGB1"/>
<dbReference type="InterPro" id="IPR007657">
    <property type="entry name" value="Glycosyltransferase_61"/>
</dbReference>
<evidence type="ECO:0000256" key="6">
    <source>
        <dbReference type="SAM" id="Phobius"/>
    </source>
</evidence>
<feature type="domain" description="Glycosyltransferase 61 catalytic" evidence="7">
    <location>
        <begin position="169"/>
        <end position="361"/>
    </location>
</feature>
<dbReference type="PANTHER" id="PTHR20961">
    <property type="entry name" value="GLYCOSYLTRANSFERASE"/>
    <property type="match status" value="1"/>
</dbReference>
<dbReference type="Gramene" id="TVU22188">
    <property type="protein sequence ID" value="TVU22188"/>
    <property type="gene ID" value="EJB05_31870"/>
</dbReference>
<evidence type="ECO:0000259" key="7">
    <source>
        <dbReference type="Pfam" id="PF04577"/>
    </source>
</evidence>
<keyword evidence="9" id="KW-1185">Reference proteome</keyword>
<gene>
    <name evidence="8" type="ORF">EJB05_31870</name>
</gene>
<comment type="pathway">
    <text evidence="2">Glycan metabolism.</text>
</comment>
<evidence type="ECO:0000256" key="4">
    <source>
        <dbReference type="ARBA" id="ARBA00022679"/>
    </source>
</evidence>
<feature type="non-terminal residue" evidence="8">
    <location>
        <position position="1"/>
    </location>
</feature>
<proteinExistence type="predicted"/>
<accession>A0A5J9UGB1</accession>
<evidence type="ECO:0000313" key="8">
    <source>
        <dbReference type="EMBL" id="TVU22188.1"/>
    </source>
</evidence>
<feature type="transmembrane region" description="Helical" evidence="6">
    <location>
        <begin position="26"/>
        <end position="43"/>
    </location>
</feature>
<dbReference type="PANTHER" id="PTHR20961:SF83">
    <property type="entry name" value="GLYCOSYLTRANSFERASE FAMILY 61 PROTEIN"/>
    <property type="match status" value="1"/>
</dbReference>
<protein>
    <recommendedName>
        <fullName evidence="7">Glycosyltransferase 61 catalytic domain-containing protein</fullName>
    </recommendedName>
</protein>
<evidence type="ECO:0000256" key="2">
    <source>
        <dbReference type="ARBA" id="ARBA00004881"/>
    </source>
</evidence>
<comment type="caution">
    <text evidence="8">The sequence shown here is derived from an EMBL/GenBank/DDBJ whole genome shotgun (WGS) entry which is preliminary data.</text>
</comment>
<evidence type="ECO:0000313" key="9">
    <source>
        <dbReference type="Proteomes" id="UP000324897"/>
    </source>
</evidence>
<evidence type="ECO:0000256" key="3">
    <source>
        <dbReference type="ARBA" id="ARBA00022676"/>
    </source>
</evidence>
<keyword evidence="6" id="KW-1133">Transmembrane helix</keyword>
<sequence>MQKGVAMSGNELKPGRSSNSRAQKHFMVGFVMGVLVVLTYLVVSQVSTISAHYVVITAAQWITAKEQVKASGETEKVKVACDTEGLYSETCELDGDVRTNGTTLSVNIVPATQSEHREWRIQPYSRRTVSSINKVTVTQLPDRGAAAPCTVTHDVPAVLFALGGHAGNFWHAFSDVLVPLFVASRRYDGEVLFLITNNQPWWLVKYDALVRRLSRHDPVDLDRDAEVRCFRHLTVGLRIDKWFTVVPELALGPGGRQRLTMADFTGLVREAYELPRDAPTREPEKKPRLLLMHRGHSRQWLNEPEVQRAAEAAGFEVVVREMPRYGPAKEQAQTVNSFDVLLGVHGAGLTHQLFLPPGGVLIQVVPFGKMENISRSEYGEPATDMGLKYLDYSVSVEESSLPEMLGPDHQVIRDPDSVHRSGWDMVNEFYLQKQHVRVDIARFAPTLAQAYDHLRQL</sequence>
<keyword evidence="6" id="KW-0472">Membrane</keyword>
<organism evidence="8 9">
    <name type="scientific">Eragrostis curvula</name>
    <name type="common">weeping love grass</name>
    <dbReference type="NCBI Taxonomy" id="38414"/>
    <lineage>
        <taxon>Eukaryota</taxon>
        <taxon>Viridiplantae</taxon>
        <taxon>Streptophyta</taxon>
        <taxon>Embryophyta</taxon>
        <taxon>Tracheophyta</taxon>
        <taxon>Spermatophyta</taxon>
        <taxon>Magnoliopsida</taxon>
        <taxon>Liliopsida</taxon>
        <taxon>Poales</taxon>
        <taxon>Poaceae</taxon>
        <taxon>PACMAD clade</taxon>
        <taxon>Chloridoideae</taxon>
        <taxon>Eragrostideae</taxon>
        <taxon>Eragrostidinae</taxon>
        <taxon>Eragrostis</taxon>
    </lineage>
</organism>
<dbReference type="InterPro" id="IPR049625">
    <property type="entry name" value="Glyco_transf_61_cat"/>
</dbReference>